<dbReference type="PANTHER" id="PTHR46546:SF4">
    <property type="entry name" value="SHEWANELLA-LIKE PROTEIN PHOSPHATASE 1"/>
    <property type="match status" value="1"/>
</dbReference>
<protein>
    <recommendedName>
        <fullName evidence="1">Calcineurin-like phosphoesterase domain-containing protein</fullName>
    </recommendedName>
</protein>
<proteinExistence type="predicted"/>
<evidence type="ECO:0000259" key="1">
    <source>
        <dbReference type="Pfam" id="PF00149"/>
    </source>
</evidence>
<dbReference type="PANTHER" id="PTHR46546">
    <property type="entry name" value="SHEWANELLA-LIKE PROTEIN PHOSPHATASE 1"/>
    <property type="match status" value="1"/>
</dbReference>
<evidence type="ECO:0000313" key="2">
    <source>
        <dbReference type="EMBL" id="QHT01084.1"/>
    </source>
</evidence>
<dbReference type="SUPFAM" id="SSF56300">
    <property type="entry name" value="Metallo-dependent phosphatases"/>
    <property type="match status" value="1"/>
</dbReference>
<dbReference type="AlphaFoldDB" id="A0A6C0CC36"/>
<name>A0A6C0CC36_9ZZZZ</name>
<feature type="domain" description="Calcineurin-like phosphoesterase" evidence="1">
    <location>
        <begin position="40"/>
        <end position="234"/>
    </location>
</feature>
<dbReference type="GO" id="GO:0016787">
    <property type="term" value="F:hydrolase activity"/>
    <property type="evidence" value="ECO:0007669"/>
    <property type="project" value="InterPro"/>
</dbReference>
<dbReference type="Gene3D" id="3.60.21.10">
    <property type="match status" value="1"/>
</dbReference>
<accession>A0A6C0CC36</accession>
<reference evidence="2" key="1">
    <citation type="journal article" date="2020" name="Nature">
        <title>Giant virus diversity and host interactions through global metagenomics.</title>
        <authorList>
            <person name="Schulz F."/>
            <person name="Roux S."/>
            <person name="Paez-Espino D."/>
            <person name="Jungbluth S."/>
            <person name="Walsh D.A."/>
            <person name="Denef V.J."/>
            <person name="McMahon K.D."/>
            <person name="Konstantinidis K.T."/>
            <person name="Eloe-Fadrosh E.A."/>
            <person name="Kyrpides N.C."/>
            <person name="Woyke T."/>
        </authorList>
    </citation>
    <scope>NUCLEOTIDE SEQUENCE</scope>
    <source>
        <strain evidence="2">GVMAG-M-3300020192-26</strain>
    </source>
</reference>
<dbReference type="EMBL" id="MN739363">
    <property type="protein sequence ID" value="QHT01084.1"/>
    <property type="molecule type" value="Genomic_DNA"/>
</dbReference>
<sequence>MSKKKTFTVKLENDPYEKIDFLKDCPNYQFTPTILPKQDRIIVMGDIHGDYNLAVQSFKLANLIDDNFRWIAKPKDTVVVQVGDQVDSCRPIPYKYECTEPHDDDTGRDMDVMNFFDRMHNEAVKHGGAVYSLIGNHELMNAQGIFSYVSHENLFNFDYDHMEKDKTTKYKGVEGRKYAFTPGGPIAKHIACTRNSILIIGSNMFAHAGVLPEIVNKLHLIDTDDVTKLKYLNSIVRKWLMQKLTDKNDIDNLNRIFYDSNNLFWTRKLGEIGENAKLDADECAMTVSKTLDVFRVGQIIVGHSPQFIYKGRDGINGTCMDRTGRNRLYRVDNGLSSAFNVFGKHNPVQVLEILNDNEFNILTSKSVQIGEPVDIGISAGNMGPVAKIFAPGRVRK</sequence>
<dbReference type="Pfam" id="PF00149">
    <property type="entry name" value="Metallophos"/>
    <property type="match status" value="1"/>
</dbReference>
<dbReference type="InterPro" id="IPR004843">
    <property type="entry name" value="Calcineurin-like_PHP"/>
</dbReference>
<dbReference type="InterPro" id="IPR029052">
    <property type="entry name" value="Metallo-depent_PP-like"/>
</dbReference>
<organism evidence="2">
    <name type="scientific">viral metagenome</name>
    <dbReference type="NCBI Taxonomy" id="1070528"/>
    <lineage>
        <taxon>unclassified sequences</taxon>
        <taxon>metagenomes</taxon>
        <taxon>organismal metagenomes</taxon>
    </lineage>
</organism>